<evidence type="ECO:0000313" key="2">
    <source>
        <dbReference type="EMBL" id="TNV08654.1"/>
    </source>
</evidence>
<gene>
    <name evidence="2" type="ORF">FIB18_24120</name>
    <name evidence="1" type="ORF">GGQ79_004914</name>
</gene>
<reference evidence="2 3" key="1">
    <citation type="journal article" date="2011" name="Int. J. Syst. Evol. Microbiol.">
        <title>Ochrobactrum pecoris sp. nov., isolated from farm animals.</title>
        <authorList>
            <person name="Kampfer P."/>
            <person name="Huber B."/>
            <person name="Busse H.J."/>
            <person name="Scholz H.C."/>
            <person name="Tomaso H."/>
            <person name="Hotzel H."/>
            <person name="Melzer F."/>
        </authorList>
    </citation>
    <scope>NUCLEOTIDE SEQUENCE [LARGE SCALE GENOMIC DNA]</scope>
    <source>
        <strain evidence="2 3">08RB2639</strain>
    </source>
</reference>
<evidence type="ECO:0000313" key="3">
    <source>
        <dbReference type="Proteomes" id="UP000313390"/>
    </source>
</evidence>
<dbReference type="AlphaFoldDB" id="A0A5C5CC38"/>
<accession>A0A5C5CC38</accession>
<dbReference type="RefSeq" id="WP_038595177.1">
    <property type="nucleotide sequence ID" value="NZ_JACIEX010000030.1"/>
</dbReference>
<reference evidence="2" key="2">
    <citation type="submission" date="2019-06" db="EMBL/GenBank/DDBJ databases">
        <authorList>
            <person name="Hu M."/>
        </authorList>
    </citation>
    <scope>NUCLEOTIDE SEQUENCE</scope>
    <source>
        <strain evidence="2">08RB2639</strain>
    </source>
</reference>
<evidence type="ECO:0000313" key="1">
    <source>
        <dbReference type="EMBL" id="MBB4096353.1"/>
    </source>
</evidence>
<keyword evidence="4" id="KW-1185">Reference proteome</keyword>
<organism evidence="2 3">
    <name type="scientific">Brucella pecoris</name>
    <dbReference type="NCBI Taxonomy" id="867683"/>
    <lineage>
        <taxon>Bacteria</taxon>
        <taxon>Pseudomonadati</taxon>
        <taxon>Pseudomonadota</taxon>
        <taxon>Alphaproteobacteria</taxon>
        <taxon>Hyphomicrobiales</taxon>
        <taxon>Brucellaceae</taxon>
        <taxon>Brucella/Ochrobactrum group</taxon>
        <taxon>Brucella</taxon>
    </lineage>
</organism>
<dbReference type="Proteomes" id="UP000313390">
    <property type="component" value="Unassembled WGS sequence"/>
</dbReference>
<dbReference type="OrthoDB" id="8091252at2"/>
<dbReference type="Proteomes" id="UP000553980">
    <property type="component" value="Unassembled WGS sequence"/>
</dbReference>
<dbReference type="EMBL" id="JACIEX010000030">
    <property type="protein sequence ID" value="MBB4096353.1"/>
    <property type="molecule type" value="Genomic_DNA"/>
</dbReference>
<sequence>MSSTTSELNTINTAWQIAVQEILRMVIRDLYRGEGEAQFKEHLERIEAAAVDSIQTDLRFRGTDEWTELLVKEKASNFVTTLLTSFTFDRA</sequence>
<name>A0A5C5CC38_9HYPH</name>
<comment type="caution">
    <text evidence="2">The sequence shown here is derived from an EMBL/GenBank/DDBJ whole genome shotgun (WGS) entry which is preliminary data.</text>
</comment>
<protein>
    <submittedName>
        <fullName evidence="2">Uncharacterized protein</fullName>
    </submittedName>
</protein>
<proteinExistence type="predicted"/>
<reference evidence="1 4" key="3">
    <citation type="submission" date="2020-08" db="EMBL/GenBank/DDBJ databases">
        <title>Genomic Encyclopedia of Type Strains, Phase IV (KMG-IV): sequencing the most valuable type-strain genomes for metagenomic binning, comparative biology and taxonomic classification.</title>
        <authorList>
            <person name="Goeker M."/>
        </authorList>
    </citation>
    <scope>NUCLEOTIDE SEQUENCE [LARGE SCALE GENOMIC DNA]</scope>
    <source>
        <strain evidence="1 4">DSM 23868</strain>
    </source>
</reference>
<dbReference type="EMBL" id="VEWK01000031">
    <property type="protein sequence ID" value="TNV08654.1"/>
    <property type="molecule type" value="Genomic_DNA"/>
</dbReference>
<evidence type="ECO:0000313" key="4">
    <source>
        <dbReference type="Proteomes" id="UP000553980"/>
    </source>
</evidence>